<comment type="similarity">
    <text evidence="1 6">Belongs to the methyltransferase superfamily. RsmH family.</text>
</comment>
<dbReference type="PANTHER" id="PTHR11265:SF0">
    <property type="entry name" value="12S RRNA N4-METHYLCYTIDINE METHYLTRANSFERASE"/>
    <property type="match status" value="1"/>
</dbReference>
<dbReference type="AlphaFoldDB" id="A0A1F5H365"/>
<dbReference type="InterPro" id="IPR002903">
    <property type="entry name" value="RsmH"/>
</dbReference>
<comment type="caution">
    <text evidence="7">The sequence shown here is derived from an EMBL/GenBank/DDBJ whole genome shotgun (WGS) entry which is preliminary data.</text>
</comment>
<keyword evidence="2 6" id="KW-0698">rRNA processing</keyword>
<feature type="binding site" evidence="6">
    <location>
        <position position="96"/>
    </location>
    <ligand>
        <name>S-adenosyl-L-methionine</name>
        <dbReference type="ChEBI" id="CHEBI:59789"/>
    </ligand>
</feature>
<gene>
    <name evidence="6" type="primary">rsmH</name>
    <name evidence="7" type="ORF">A3B54_05320</name>
</gene>
<feature type="binding site" evidence="6">
    <location>
        <position position="103"/>
    </location>
    <ligand>
        <name>S-adenosyl-L-methionine</name>
        <dbReference type="ChEBI" id="CHEBI:59789"/>
    </ligand>
</feature>
<dbReference type="Proteomes" id="UP000177039">
    <property type="component" value="Unassembled WGS sequence"/>
</dbReference>
<evidence type="ECO:0000256" key="5">
    <source>
        <dbReference type="ARBA" id="ARBA00022691"/>
    </source>
</evidence>
<evidence type="ECO:0000256" key="4">
    <source>
        <dbReference type="ARBA" id="ARBA00022679"/>
    </source>
</evidence>
<keyword evidence="6" id="KW-0963">Cytoplasm</keyword>
<keyword evidence="4 6" id="KW-0808">Transferase</keyword>
<protein>
    <recommendedName>
        <fullName evidence="6">Ribosomal RNA small subunit methyltransferase H</fullName>
        <ecNumber evidence="6">2.1.1.199</ecNumber>
    </recommendedName>
    <alternativeName>
        <fullName evidence="6">16S rRNA m(4)C1402 methyltransferase</fullName>
    </alternativeName>
    <alternativeName>
        <fullName evidence="6">rRNA (cytosine-N(4)-)-methyltransferase RsmH</fullName>
    </alternativeName>
</protein>
<comment type="subcellular location">
    <subcellularLocation>
        <location evidence="6">Cytoplasm</location>
    </subcellularLocation>
</comment>
<dbReference type="PANTHER" id="PTHR11265">
    <property type="entry name" value="S-ADENOSYL-METHYLTRANSFERASE MRAW"/>
    <property type="match status" value="1"/>
</dbReference>
<evidence type="ECO:0000256" key="1">
    <source>
        <dbReference type="ARBA" id="ARBA00010396"/>
    </source>
</evidence>
<sequence length="288" mass="32463">MKYHTPVLLQEVIDFLNPAPGDLFIDATVGGAGHTHEILKRGARVLGIDRDPEAIEHIKNQFKIRENLHLVRGNFTSIGQIARENGFNQINGIIFDLGVSSHQLEKAQRGFSFEKEGPLDMRMDPALTIKAYDIVNNFDQRRLNEIFKTYGQEKYSWPISEAICSARQIKPVETTTELAQIVKKVIPRGVRGRYVHPATKTFLALRIVVNSELLNLQASLPQTVEILKIGGRLAVISFHSLEDGLVKRFFKQEAKLQVLTKKPIGPANQEILENPKSRSAKLRVAERI</sequence>
<feature type="binding site" evidence="6">
    <location>
        <position position="49"/>
    </location>
    <ligand>
        <name>S-adenosyl-L-methionine</name>
        <dbReference type="ChEBI" id="CHEBI:59789"/>
    </ligand>
</feature>
<dbReference type="InterPro" id="IPR023397">
    <property type="entry name" value="SAM-dep_MeTrfase_MraW_recog"/>
</dbReference>
<dbReference type="GO" id="GO:0071424">
    <property type="term" value="F:rRNA (cytosine-N4-)-methyltransferase activity"/>
    <property type="evidence" value="ECO:0007669"/>
    <property type="project" value="UniProtKB-UniRule"/>
</dbReference>
<dbReference type="EMBL" id="MFBT01000034">
    <property type="protein sequence ID" value="OGD98573.1"/>
    <property type="molecule type" value="Genomic_DNA"/>
</dbReference>
<dbReference type="Gene3D" id="1.10.150.170">
    <property type="entry name" value="Putative methyltransferase TM0872, insert domain"/>
    <property type="match status" value="1"/>
</dbReference>
<evidence type="ECO:0000313" key="7">
    <source>
        <dbReference type="EMBL" id="OGD98573.1"/>
    </source>
</evidence>
<comment type="catalytic activity">
    <reaction evidence="6">
        <text>cytidine(1402) in 16S rRNA + S-adenosyl-L-methionine = N(4)-methylcytidine(1402) in 16S rRNA + S-adenosyl-L-homocysteine + H(+)</text>
        <dbReference type="Rhea" id="RHEA:42928"/>
        <dbReference type="Rhea" id="RHEA-COMP:10286"/>
        <dbReference type="Rhea" id="RHEA-COMP:10287"/>
        <dbReference type="ChEBI" id="CHEBI:15378"/>
        <dbReference type="ChEBI" id="CHEBI:57856"/>
        <dbReference type="ChEBI" id="CHEBI:59789"/>
        <dbReference type="ChEBI" id="CHEBI:74506"/>
        <dbReference type="ChEBI" id="CHEBI:82748"/>
        <dbReference type="EC" id="2.1.1.199"/>
    </reaction>
</comment>
<dbReference type="Pfam" id="PF01795">
    <property type="entry name" value="Methyltransf_5"/>
    <property type="match status" value="1"/>
</dbReference>
<evidence type="ECO:0000256" key="6">
    <source>
        <dbReference type="HAMAP-Rule" id="MF_01007"/>
    </source>
</evidence>
<proteinExistence type="inferred from homology"/>
<dbReference type="HAMAP" id="MF_01007">
    <property type="entry name" value="16SrRNA_methyltr_H"/>
    <property type="match status" value="1"/>
</dbReference>
<accession>A0A1F5H365</accession>
<evidence type="ECO:0000256" key="3">
    <source>
        <dbReference type="ARBA" id="ARBA00022603"/>
    </source>
</evidence>
<reference evidence="7 8" key="1">
    <citation type="journal article" date="2016" name="Nat. Commun.">
        <title>Thousands of microbial genomes shed light on interconnected biogeochemical processes in an aquifer system.</title>
        <authorList>
            <person name="Anantharaman K."/>
            <person name="Brown C.T."/>
            <person name="Hug L.A."/>
            <person name="Sharon I."/>
            <person name="Castelle C.J."/>
            <person name="Probst A.J."/>
            <person name="Thomas B.C."/>
            <person name="Singh A."/>
            <person name="Wilkins M.J."/>
            <person name="Karaoz U."/>
            <person name="Brodie E.L."/>
            <person name="Williams K.H."/>
            <person name="Hubbard S.S."/>
            <person name="Banfield J.F."/>
        </authorList>
    </citation>
    <scope>NUCLEOTIDE SEQUENCE [LARGE SCALE GENOMIC DNA]</scope>
</reference>
<dbReference type="EC" id="2.1.1.199" evidence="6"/>
<dbReference type="NCBIfam" id="TIGR00006">
    <property type="entry name" value="16S rRNA (cytosine(1402)-N(4))-methyltransferase RsmH"/>
    <property type="match status" value="1"/>
</dbReference>
<dbReference type="SUPFAM" id="SSF81799">
    <property type="entry name" value="Putative methyltransferase TM0872, insert domain"/>
    <property type="match status" value="1"/>
</dbReference>
<dbReference type="InterPro" id="IPR029063">
    <property type="entry name" value="SAM-dependent_MTases_sf"/>
</dbReference>
<comment type="function">
    <text evidence="6">Specifically methylates the N4 position of cytidine in position 1402 (C1402) of 16S rRNA.</text>
</comment>
<organism evidence="7 8">
    <name type="scientific">Candidatus Curtissbacteria bacterium RIFCSPLOWO2_01_FULL_42_50</name>
    <dbReference type="NCBI Taxonomy" id="1797730"/>
    <lineage>
        <taxon>Bacteria</taxon>
        <taxon>Candidatus Curtissiibacteriota</taxon>
    </lineage>
</organism>
<dbReference type="Gene3D" id="3.40.50.150">
    <property type="entry name" value="Vaccinia Virus protein VP39"/>
    <property type="match status" value="1"/>
</dbReference>
<dbReference type="PIRSF" id="PIRSF004486">
    <property type="entry name" value="MraW"/>
    <property type="match status" value="1"/>
</dbReference>
<keyword evidence="3 6" id="KW-0489">Methyltransferase</keyword>
<dbReference type="GO" id="GO:0070475">
    <property type="term" value="P:rRNA base methylation"/>
    <property type="evidence" value="ECO:0007669"/>
    <property type="project" value="UniProtKB-UniRule"/>
</dbReference>
<feature type="binding site" evidence="6">
    <location>
        <begin position="32"/>
        <end position="34"/>
    </location>
    <ligand>
        <name>S-adenosyl-L-methionine</name>
        <dbReference type="ChEBI" id="CHEBI:59789"/>
    </ligand>
</feature>
<dbReference type="GO" id="GO:0005737">
    <property type="term" value="C:cytoplasm"/>
    <property type="evidence" value="ECO:0007669"/>
    <property type="project" value="UniProtKB-SubCell"/>
</dbReference>
<evidence type="ECO:0000256" key="2">
    <source>
        <dbReference type="ARBA" id="ARBA00022552"/>
    </source>
</evidence>
<name>A0A1F5H365_9BACT</name>
<dbReference type="SUPFAM" id="SSF53335">
    <property type="entry name" value="S-adenosyl-L-methionine-dependent methyltransferases"/>
    <property type="match status" value="1"/>
</dbReference>
<feature type="binding site" evidence="6">
    <location>
        <position position="75"/>
    </location>
    <ligand>
        <name>S-adenosyl-L-methionine</name>
        <dbReference type="ChEBI" id="CHEBI:59789"/>
    </ligand>
</feature>
<keyword evidence="5 6" id="KW-0949">S-adenosyl-L-methionine</keyword>
<evidence type="ECO:0000313" key="8">
    <source>
        <dbReference type="Proteomes" id="UP000177039"/>
    </source>
</evidence>